<dbReference type="NCBIfam" id="TIGR01197">
    <property type="entry name" value="nramp"/>
    <property type="match status" value="1"/>
</dbReference>
<evidence type="ECO:0000256" key="6">
    <source>
        <dbReference type="ARBA" id="ARBA00023136"/>
    </source>
</evidence>
<feature type="transmembrane region" description="Helical" evidence="7">
    <location>
        <begin position="368"/>
        <end position="387"/>
    </location>
</feature>
<keyword evidence="6 7" id="KW-0472">Membrane</keyword>
<evidence type="ECO:0000256" key="4">
    <source>
        <dbReference type="ARBA" id="ARBA00022847"/>
    </source>
</evidence>
<dbReference type="OrthoDB" id="9787548at2"/>
<dbReference type="Pfam" id="PF00582">
    <property type="entry name" value="Usp"/>
    <property type="match status" value="1"/>
</dbReference>
<dbReference type="GO" id="GO:0015086">
    <property type="term" value="F:cadmium ion transmembrane transporter activity"/>
    <property type="evidence" value="ECO:0007669"/>
    <property type="project" value="TreeGrafter"/>
</dbReference>
<sequence>MSKKSLQEVHQSVNTDNRNKWKKLFAFFGPAYLVAVGYLDPGNWATDIAGGSKFGYALIWVLLMSNIMALLLQSLSARLGIVRGLDLAQTNREYYPKWINYILYVFAEIAIAATDLAEVLGMAIGLQLLFGLDLIWGVWIAALDTLLLLVLQRFGIRKMEAFIIVLISIIGGCFLIEMFLAKPEIGEVVKGFRPTLPNNEALYIAIGIIGATVMPHNLYLHSALVQTRKIGRDYKSIKKAIKYNFYDSLIALNLAFFVNAAILILAAATFHKAGFYEIAGLHDAYKMLTNLLGTLAPFLFAIALIAAGQSSTVTGTLAGQIVMEGYLHFRMNPALRRLLTRLLAIIPAVIIISILGESSVDEMLIFSQVLLSMQLGFAIIPLIHFVSDKEKMGKFVIKLPIKILSWIICGIIVFLNIKLIYDEEIVILNNSAISSITKIFISIFSLSLLLFLLYILFYPFIRKTKKVNFNIHNLPIHKKINQIKPLKNIGIALDFSEADNRILNYIPLFVTENCKITIFHITESVSANYYGKMANDYEVNFDQNKLNEYKNFLINEGYNNVETKLGFGTPSLRLPELIKEENIDFLLVGKHGHKALGDFIFGTTANKLRHKADIPILMV</sequence>
<gene>
    <name evidence="7" type="primary">mntH</name>
    <name evidence="9" type="ORF">C4S77_05895</name>
</gene>
<feature type="transmembrane region" description="Helical" evidence="7">
    <location>
        <begin position="101"/>
        <end position="128"/>
    </location>
</feature>
<feature type="transmembrane region" description="Helical" evidence="7">
    <location>
        <begin position="21"/>
        <end position="39"/>
    </location>
</feature>
<evidence type="ECO:0000256" key="5">
    <source>
        <dbReference type="ARBA" id="ARBA00022989"/>
    </source>
</evidence>
<keyword evidence="7" id="KW-1003">Cell membrane</keyword>
<dbReference type="GO" id="GO:0005384">
    <property type="term" value="F:manganese ion transmembrane transporter activity"/>
    <property type="evidence" value="ECO:0007669"/>
    <property type="project" value="TreeGrafter"/>
</dbReference>
<evidence type="ECO:0000256" key="2">
    <source>
        <dbReference type="ARBA" id="ARBA00022448"/>
    </source>
</evidence>
<dbReference type="EMBL" id="PSZM01000036">
    <property type="protein sequence ID" value="PQL93190.1"/>
    <property type="molecule type" value="Genomic_DNA"/>
</dbReference>
<dbReference type="NCBIfam" id="NF001923">
    <property type="entry name" value="PRK00701.1"/>
    <property type="match status" value="1"/>
</dbReference>
<evidence type="ECO:0000256" key="1">
    <source>
        <dbReference type="ARBA" id="ARBA00004141"/>
    </source>
</evidence>
<feature type="transmembrane region" description="Helical" evidence="7">
    <location>
        <begin position="163"/>
        <end position="181"/>
    </location>
</feature>
<dbReference type="SUPFAM" id="SSF52402">
    <property type="entry name" value="Adenine nucleotide alpha hydrolases-like"/>
    <property type="match status" value="1"/>
</dbReference>
<evidence type="ECO:0000256" key="7">
    <source>
        <dbReference type="HAMAP-Rule" id="MF_00221"/>
    </source>
</evidence>
<keyword evidence="4 7" id="KW-0769">Symport</keyword>
<dbReference type="AlphaFoldDB" id="A0A2S8AE78"/>
<dbReference type="InterPro" id="IPR006016">
    <property type="entry name" value="UspA"/>
</dbReference>
<feature type="transmembrane region" description="Helical" evidence="7">
    <location>
        <begin position="59"/>
        <end position="81"/>
    </location>
</feature>
<dbReference type="Pfam" id="PF01566">
    <property type="entry name" value="Nramp"/>
    <property type="match status" value="1"/>
</dbReference>
<dbReference type="PRINTS" id="PR00447">
    <property type="entry name" value="NATRESASSCMP"/>
</dbReference>
<feature type="domain" description="UspA" evidence="8">
    <location>
        <begin position="487"/>
        <end position="619"/>
    </location>
</feature>
<dbReference type="PANTHER" id="PTHR11706">
    <property type="entry name" value="SOLUTE CARRIER PROTEIN FAMILY 11 MEMBER"/>
    <property type="match status" value="1"/>
</dbReference>
<dbReference type="NCBIfam" id="NF037982">
    <property type="entry name" value="Nramp_1"/>
    <property type="match status" value="1"/>
</dbReference>
<dbReference type="InterPro" id="IPR001046">
    <property type="entry name" value="NRAMP_fam"/>
</dbReference>
<comment type="subcellular location">
    <subcellularLocation>
        <location evidence="7">Cell membrane</location>
        <topology evidence="7">Multi-pass membrane protein</topology>
    </subcellularLocation>
    <subcellularLocation>
        <location evidence="1">Membrane</location>
        <topology evidence="1">Multi-pass membrane protein</topology>
    </subcellularLocation>
</comment>
<comment type="function">
    <text evidence="7">H(+)-stimulated, divalent metal cation uptake system.</text>
</comment>
<keyword evidence="5 7" id="KW-1133">Transmembrane helix</keyword>
<dbReference type="Proteomes" id="UP000238042">
    <property type="component" value="Unassembled WGS sequence"/>
</dbReference>
<dbReference type="GO" id="GO:0034755">
    <property type="term" value="P:iron ion transmembrane transport"/>
    <property type="evidence" value="ECO:0007669"/>
    <property type="project" value="TreeGrafter"/>
</dbReference>
<keyword evidence="2 7" id="KW-0813">Transport</keyword>
<dbReference type="Gene3D" id="3.40.50.620">
    <property type="entry name" value="HUPs"/>
    <property type="match status" value="1"/>
</dbReference>
<keyword evidence="10" id="KW-1185">Reference proteome</keyword>
<feature type="transmembrane region" description="Helical" evidence="7">
    <location>
        <begin position="245"/>
        <end position="268"/>
    </location>
</feature>
<dbReference type="PANTHER" id="PTHR11706:SF33">
    <property type="entry name" value="NATURAL RESISTANCE-ASSOCIATED MACROPHAGE PROTEIN 2"/>
    <property type="match status" value="1"/>
</dbReference>
<feature type="transmembrane region" description="Helical" evidence="7">
    <location>
        <begin position="399"/>
        <end position="419"/>
    </location>
</feature>
<feature type="transmembrane region" description="Helical" evidence="7">
    <location>
        <begin position="134"/>
        <end position="151"/>
    </location>
</feature>
<dbReference type="GO" id="GO:0046872">
    <property type="term" value="F:metal ion binding"/>
    <property type="evidence" value="ECO:0007669"/>
    <property type="project" value="UniProtKB-UniRule"/>
</dbReference>
<feature type="transmembrane region" description="Helical" evidence="7">
    <location>
        <begin position="288"/>
        <end position="307"/>
    </location>
</feature>
<feature type="transmembrane region" description="Helical" evidence="7">
    <location>
        <begin position="439"/>
        <end position="461"/>
    </location>
</feature>
<accession>A0A2S8AE78</accession>
<dbReference type="RefSeq" id="WP_105246756.1">
    <property type="nucleotide sequence ID" value="NZ_PSZM01000036.1"/>
</dbReference>
<dbReference type="GO" id="GO:0015293">
    <property type="term" value="F:symporter activity"/>
    <property type="evidence" value="ECO:0007669"/>
    <property type="project" value="UniProtKB-UniRule"/>
</dbReference>
<name>A0A2S8AE78_9FLAO</name>
<evidence type="ECO:0000259" key="8">
    <source>
        <dbReference type="Pfam" id="PF00582"/>
    </source>
</evidence>
<comment type="caution">
    <text evidence="9">The sequence shown here is derived from an EMBL/GenBank/DDBJ whole genome shotgun (WGS) entry which is preliminary data.</text>
</comment>
<organism evidence="9 10">
    <name type="scientific">Apibacter adventoris</name>
    <dbReference type="NCBI Taxonomy" id="1679466"/>
    <lineage>
        <taxon>Bacteria</taxon>
        <taxon>Pseudomonadati</taxon>
        <taxon>Bacteroidota</taxon>
        <taxon>Flavobacteriia</taxon>
        <taxon>Flavobacteriales</taxon>
        <taxon>Weeksellaceae</taxon>
        <taxon>Apibacter</taxon>
    </lineage>
</organism>
<evidence type="ECO:0000313" key="9">
    <source>
        <dbReference type="EMBL" id="PQL93190.1"/>
    </source>
</evidence>
<evidence type="ECO:0000256" key="3">
    <source>
        <dbReference type="ARBA" id="ARBA00022692"/>
    </source>
</evidence>
<keyword evidence="7" id="KW-0406">Ion transport</keyword>
<dbReference type="HAMAP" id="MF_00221">
    <property type="entry name" value="NRAMP"/>
    <property type="match status" value="1"/>
</dbReference>
<keyword evidence="3 7" id="KW-0812">Transmembrane</keyword>
<feature type="transmembrane region" description="Helical" evidence="7">
    <location>
        <begin position="338"/>
        <end position="356"/>
    </location>
</feature>
<dbReference type="GO" id="GO:0005886">
    <property type="term" value="C:plasma membrane"/>
    <property type="evidence" value="ECO:0007669"/>
    <property type="project" value="UniProtKB-SubCell"/>
</dbReference>
<reference evidence="9 10" key="1">
    <citation type="submission" date="2018-02" db="EMBL/GenBank/DDBJ databases">
        <title>Genome sequences of Apibacter spp., gut symbionts of Asian honey bees.</title>
        <authorList>
            <person name="Kwong W.K."/>
            <person name="Steele M.I."/>
            <person name="Moran N.A."/>
        </authorList>
    </citation>
    <scope>NUCLEOTIDE SEQUENCE [LARGE SCALE GENOMIC DNA]</scope>
    <source>
        <strain evidence="10">wkB301</strain>
    </source>
</reference>
<proteinExistence type="inferred from homology"/>
<dbReference type="InterPro" id="IPR014729">
    <property type="entry name" value="Rossmann-like_a/b/a_fold"/>
</dbReference>
<protein>
    <recommendedName>
        <fullName evidence="7">Divalent metal cation transporter MntH</fullName>
    </recommendedName>
</protein>
<feature type="transmembrane region" description="Helical" evidence="7">
    <location>
        <begin position="201"/>
        <end position="224"/>
    </location>
</feature>
<evidence type="ECO:0000313" key="10">
    <source>
        <dbReference type="Proteomes" id="UP000238042"/>
    </source>
</evidence>
<comment type="similarity">
    <text evidence="7">Belongs to the NRAMP family.</text>
</comment>
<dbReference type="CDD" id="cd00293">
    <property type="entry name" value="USP-like"/>
    <property type="match status" value="1"/>
</dbReference>
<comment type="caution">
    <text evidence="7">Lacks conserved residue(s) required for the propagation of feature annotation.</text>
</comment>